<gene>
    <name evidence="3" type="ORF">D0962_20520</name>
</gene>
<evidence type="ECO:0000313" key="4">
    <source>
        <dbReference type="Proteomes" id="UP000473574"/>
    </source>
</evidence>
<proteinExistence type="predicted"/>
<name>A0A6M0S9N4_9CYAN</name>
<dbReference type="RefSeq" id="WP_163665968.1">
    <property type="nucleotide sequence ID" value="NZ_QZCE01000002.1"/>
</dbReference>
<reference evidence="3 4" key="1">
    <citation type="journal article" date="2020" name="Microb. Ecol.">
        <title>Ecogenomics of the Marine Benthic Filamentous Cyanobacterium Adonisia.</title>
        <authorList>
            <person name="Walter J.M."/>
            <person name="Coutinho F.H."/>
            <person name="Leomil L."/>
            <person name="Hargreaves P.I."/>
            <person name="Campeao M.E."/>
            <person name="Vieira V.V."/>
            <person name="Silva B.S."/>
            <person name="Fistarol G.O."/>
            <person name="Salomon P.S."/>
            <person name="Sawabe T."/>
            <person name="Mino S."/>
            <person name="Hosokawa M."/>
            <person name="Miyashita H."/>
            <person name="Maruyama F."/>
            <person name="van Verk M.C."/>
            <person name="Dutilh B.E."/>
            <person name="Thompson C.C."/>
            <person name="Thompson F.L."/>
        </authorList>
    </citation>
    <scope>NUCLEOTIDE SEQUENCE [LARGE SCALE GENOMIC DNA]</scope>
    <source>
        <strain evidence="3 4">CCMR0082</strain>
    </source>
</reference>
<dbReference type="PROSITE" id="PS51740">
    <property type="entry name" value="SPOVT_ABRB"/>
    <property type="match status" value="1"/>
</dbReference>
<protein>
    <submittedName>
        <fullName evidence="3">AbrB family transcriptional regulator</fullName>
    </submittedName>
</protein>
<evidence type="ECO:0000259" key="2">
    <source>
        <dbReference type="PROSITE" id="PS51740"/>
    </source>
</evidence>
<dbReference type="EMBL" id="QZCE01000002">
    <property type="protein sequence ID" value="NEZ65130.1"/>
    <property type="molecule type" value="Genomic_DNA"/>
</dbReference>
<evidence type="ECO:0000256" key="1">
    <source>
        <dbReference type="PROSITE-ProRule" id="PRU01076"/>
    </source>
</evidence>
<feature type="domain" description="SpoVT-AbrB" evidence="2">
    <location>
        <begin position="5"/>
        <end position="52"/>
    </location>
</feature>
<sequence>MQKHQTVVSLGPDGRLLIPSILRQSCDLTESDLLMITVDDVTHKISLEKLDDHIAAAEGLFQDFAVDNNSIVDELITERRQEASKEADPKAAQE</sequence>
<dbReference type="GO" id="GO:0003677">
    <property type="term" value="F:DNA binding"/>
    <property type="evidence" value="ECO:0007669"/>
    <property type="project" value="UniProtKB-UniRule"/>
</dbReference>
<dbReference type="AlphaFoldDB" id="A0A6M0S9N4"/>
<keyword evidence="1" id="KW-0238">DNA-binding</keyword>
<dbReference type="InterPro" id="IPR037914">
    <property type="entry name" value="SpoVT-AbrB_sf"/>
</dbReference>
<dbReference type="Proteomes" id="UP000473574">
    <property type="component" value="Unassembled WGS sequence"/>
</dbReference>
<dbReference type="SUPFAM" id="SSF89447">
    <property type="entry name" value="AbrB/MazE/MraZ-like"/>
    <property type="match status" value="1"/>
</dbReference>
<organism evidence="3 4">
    <name type="scientific">Adonisia turfae CCMR0082</name>
    <dbReference type="NCBI Taxonomy" id="2304604"/>
    <lineage>
        <taxon>Bacteria</taxon>
        <taxon>Bacillati</taxon>
        <taxon>Cyanobacteriota</taxon>
        <taxon>Adonisia</taxon>
        <taxon>Adonisia turfae</taxon>
    </lineage>
</organism>
<accession>A0A6M0S9N4</accession>
<dbReference type="InterPro" id="IPR007159">
    <property type="entry name" value="SpoVT-AbrB_dom"/>
</dbReference>
<comment type="caution">
    <text evidence="3">The sequence shown here is derived from an EMBL/GenBank/DDBJ whole genome shotgun (WGS) entry which is preliminary data.</text>
</comment>
<evidence type="ECO:0000313" key="3">
    <source>
        <dbReference type="EMBL" id="NEZ65130.1"/>
    </source>
</evidence>